<keyword evidence="11" id="KW-0535">Nitrogen fixation</keyword>
<dbReference type="CDD" id="cd01335">
    <property type="entry name" value="Radical_SAM"/>
    <property type="match status" value="1"/>
</dbReference>
<dbReference type="SMART" id="SM00729">
    <property type="entry name" value="Elp3"/>
    <property type="match status" value="1"/>
</dbReference>
<dbReference type="RefSeq" id="WP_185660076.1">
    <property type="nucleotide sequence ID" value="NZ_CAWPOO010000008.1"/>
</dbReference>
<dbReference type="SFLD" id="SFLDF00281">
    <property type="entry name" value="FeMo_cofactor_biosynthesis_pro"/>
    <property type="match status" value="1"/>
</dbReference>
<gene>
    <name evidence="16" type="ORF">H5P27_09010</name>
</gene>
<evidence type="ECO:0000313" key="16">
    <source>
        <dbReference type="EMBL" id="MBC2606185.1"/>
    </source>
</evidence>
<dbReference type="SFLD" id="SFLDG01068">
    <property type="entry name" value="FeMo_cofactor_biosynthesis_pro"/>
    <property type="match status" value="1"/>
</dbReference>
<dbReference type="InterPro" id="IPR036105">
    <property type="entry name" value="DiNase_FeMo-co_biosyn_sf"/>
</dbReference>
<evidence type="ECO:0000256" key="13">
    <source>
        <dbReference type="ARBA" id="ARBA00030926"/>
    </source>
</evidence>
<feature type="domain" description="Radical SAM core" evidence="15">
    <location>
        <begin position="27"/>
        <end position="273"/>
    </location>
</feature>
<dbReference type="GO" id="GO:0016829">
    <property type="term" value="F:lyase activity"/>
    <property type="evidence" value="ECO:0007669"/>
    <property type="project" value="UniProtKB-KW"/>
</dbReference>
<comment type="caution">
    <text evidence="16">The sequence shown here is derived from an EMBL/GenBank/DDBJ whole genome shotgun (WGS) entry which is preliminary data.</text>
</comment>
<keyword evidence="7" id="KW-0949">S-adenosyl-L-methionine</keyword>
<keyword evidence="10" id="KW-0411">Iron-sulfur</keyword>
<evidence type="ECO:0000259" key="15">
    <source>
        <dbReference type="PROSITE" id="PS51918"/>
    </source>
</evidence>
<comment type="similarity">
    <text evidence="4">Belongs to the radical SAM superfamily. NifB family.</text>
</comment>
<comment type="cofactor">
    <cofactor evidence="1">
        <name>[4Fe-4S] cluster</name>
        <dbReference type="ChEBI" id="CHEBI:49883"/>
    </cofactor>
</comment>
<dbReference type="InterPro" id="IPR058240">
    <property type="entry name" value="rSAM_sf"/>
</dbReference>
<dbReference type="PANTHER" id="PTHR43787">
    <property type="entry name" value="FEMO COFACTOR BIOSYNTHESIS PROTEIN NIFB-RELATED"/>
    <property type="match status" value="1"/>
</dbReference>
<keyword evidence="12" id="KW-0456">Lyase</keyword>
<organism evidence="16 17">
    <name type="scientific">Pelagicoccus albus</name>
    <dbReference type="NCBI Taxonomy" id="415222"/>
    <lineage>
        <taxon>Bacteria</taxon>
        <taxon>Pseudomonadati</taxon>
        <taxon>Verrucomicrobiota</taxon>
        <taxon>Opitutia</taxon>
        <taxon>Puniceicoccales</taxon>
        <taxon>Pelagicoccaceae</taxon>
        <taxon>Pelagicoccus</taxon>
    </lineage>
</organism>
<evidence type="ECO:0000256" key="9">
    <source>
        <dbReference type="ARBA" id="ARBA00023004"/>
    </source>
</evidence>
<evidence type="ECO:0000256" key="4">
    <source>
        <dbReference type="ARBA" id="ARBA00006804"/>
    </source>
</evidence>
<dbReference type="PROSITE" id="PS01305">
    <property type="entry name" value="MOAA_NIFB_PQQE"/>
    <property type="match status" value="1"/>
</dbReference>
<evidence type="ECO:0000256" key="12">
    <source>
        <dbReference type="ARBA" id="ARBA00023239"/>
    </source>
</evidence>
<dbReference type="InterPro" id="IPR007197">
    <property type="entry name" value="rSAM"/>
</dbReference>
<comment type="function">
    <text evidence="2">Involved in the biosynthesis of the iron-molybdenum cofactor (FeMo-co or M-cluster) found in the dinitrogenase enzyme of the nitrogenase complex in nitrogen-fixing microorganisms. NifB catalyzes the crucial step of radical SAM-dependent carbide insertion that occurs concomitant with the insertion of a 9th sulfur and the rearrangement/coupling of two [4Fe-4S] clusters into a [8Fe-9S-C] cluster, the precursor to the M-cluster.</text>
</comment>
<evidence type="ECO:0000256" key="11">
    <source>
        <dbReference type="ARBA" id="ARBA00023231"/>
    </source>
</evidence>
<dbReference type="Proteomes" id="UP000526501">
    <property type="component" value="Unassembled WGS sequence"/>
</dbReference>
<evidence type="ECO:0000256" key="1">
    <source>
        <dbReference type="ARBA" id="ARBA00001966"/>
    </source>
</evidence>
<name>A0A7X1E7W2_9BACT</name>
<evidence type="ECO:0000313" key="17">
    <source>
        <dbReference type="Proteomes" id="UP000526501"/>
    </source>
</evidence>
<reference evidence="16 17" key="1">
    <citation type="submission" date="2020-07" db="EMBL/GenBank/DDBJ databases">
        <authorList>
            <person name="Feng X."/>
        </authorList>
    </citation>
    <scope>NUCLEOTIDE SEQUENCE [LARGE SCALE GENOMIC DNA]</scope>
    <source>
        <strain evidence="16 17">JCM23202</strain>
    </source>
</reference>
<comment type="pathway">
    <text evidence="3">Cofactor biosynthesis; Fe-Mo cofactor biosynthesis.</text>
</comment>
<dbReference type="Pfam" id="PF04055">
    <property type="entry name" value="Radical_SAM"/>
    <property type="match status" value="1"/>
</dbReference>
<dbReference type="SUPFAM" id="SSF53146">
    <property type="entry name" value="Nitrogenase accessory factor-like"/>
    <property type="match status" value="1"/>
</dbReference>
<dbReference type="InterPro" id="IPR003731">
    <property type="entry name" value="Di-Nase_FeMo-co_biosynth"/>
</dbReference>
<evidence type="ECO:0000256" key="6">
    <source>
        <dbReference type="ARBA" id="ARBA00022485"/>
    </source>
</evidence>
<proteinExistence type="inferred from homology"/>
<dbReference type="EMBL" id="JACHVC010000008">
    <property type="protein sequence ID" value="MBC2606185.1"/>
    <property type="molecule type" value="Genomic_DNA"/>
</dbReference>
<evidence type="ECO:0000256" key="8">
    <source>
        <dbReference type="ARBA" id="ARBA00022723"/>
    </source>
</evidence>
<dbReference type="InterPro" id="IPR013785">
    <property type="entry name" value="Aldolase_TIM"/>
</dbReference>
<dbReference type="AlphaFoldDB" id="A0A7X1E7W2"/>
<keyword evidence="6" id="KW-0004">4Fe-4S</keyword>
<evidence type="ECO:0000256" key="3">
    <source>
        <dbReference type="ARBA" id="ARBA00005155"/>
    </source>
</evidence>
<dbReference type="InterPro" id="IPR006638">
    <property type="entry name" value="Elp3/MiaA/NifB-like_rSAM"/>
</dbReference>
<dbReference type="GO" id="GO:0032324">
    <property type="term" value="P:molybdopterin cofactor biosynthetic process"/>
    <property type="evidence" value="ECO:0007669"/>
    <property type="project" value="UniProtKB-ARBA"/>
</dbReference>
<dbReference type="GO" id="GO:0051539">
    <property type="term" value="F:4 iron, 4 sulfur cluster binding"/>
    <property type="evidence" value="ECO:0007669"/>
    <property type="project" value="UniProtKB-KW"/>
</dbReference>
<keyword evidence="17" id="KW-1185">Reference proteome</keyword>
<keyword evidence="8" id="KW-0479">Metal-binding</keyword>
<keyword evidence="9" id="KW-0408">Iron</keyword>
<evidence type="ECO:0000256" key="10">
    <source>
        <dbReference type="ARBA" id="ARBA00023014"/>
    </source>
</evidence>
<dbReference type="PROSITE" id="PS51918">
    <property type="entry name" value="RADICAL_SAM"/>
    <property type="match status" value="1"/>
</dbReference>
<dbReference type="SFLD" id="SFLDG01067">
    <property type="entry name" value="SPASM/twitch_domain_containing"/>
    <property type="match status" value="1"/>
</dbReference>
<dbReference type="Pfam" id="PF02579">
    <property type="entry name" value="Nitro_FeMo-Co"/>
    <property type="match status" value="1"/>
</dbReference>
<dbReference type="UniPathway" id="UPA00782"/>
<dbReference type="SFLD" id="SFLDS00029">
    <property type="entry name" value="Radical_SAM"/>
    <property type="match status" value="1"/>
</dbReference>
<dbReference type="SUPFAM" id="SSF102114">
    <property type="entry name" value="Radical SAM enzymes"/>
    <property type="match status" value="1"/>
</dbReference>
<dbReference type="Gene3D" id="3.30.420.130">
    <property type="entry name" value="Dinitrogenase iron-molybdenum cofactor biosynthesis domain"/>
    <property type="match status" value="1"/>
</dbReference>
<dbReference type="Gene3D" id="3.20.20.70">
    <property type="entry name" value="Aldolase class I"/>
    <property type="match status" value="1"/>
</dbReference>
<evidence type="ECO:0000256" key="14">
    <source>
        <dbReference type="ARBA" id="ARBA00032102"/>
    </source>
</evidence>
<dbReference type="PANTHER" id="PTHR43787:SF13">
    <property type="entry name" value="FEMO COFACTOR BIOSYNTHESIS PROTEIN NIFB"/>
    <property type="match status" value="1"/>
</dbReference>
<dbReference type="GO" id="GO:0046872">
    <property type="term" value="F:metal ion binding"/>
    <property type="evidence" value="ECO:0007669"/>
    <property type="project" value="UniProtKB-KW"/>
</dbReference>
<protein>
    <recommendedName>
        <fullName evidence="5">FeMo cofactor biosynthesis protein NifB</fullName>
    </recommendedName>
    <alternativeName>
        <fullName evidence="14">Nitrogenase cofactor maturase NifB</fullName>
    </alternativeName>
    <alternativeName>
        <fullName evidence="13">Radical SAM assemblase NifB</fullName>
    </alternativeName>
</protein>
<evidence type="ECO:0000256" key="2">
    <source>
        <dbReference type="ARBA" id="ARBA00003522"/>
    </source>
</evidence>
<evidence type="ECO:0000256" key="5">
    <source>
        <dbReference type="ARBA" id="ARBA00021702"/>
    </source>
</evidence>
<sequence>MTPENVTPPKPNEINLDNHPCFNREACSSHGRIHLPVAPKCNIQCNYCNRDFDCVNESRPGVTSTILSPGQALVYLEKIMEKRDDIAVVGIAGPGDPFANPNETMETFRLVRERFPSMILCLSTNGLGLTEEYVKELAELQVSHVTITMNGVDPKIAGQVYAWARHDKRIFRHEKAGALMIEKQLQAVSWIKKYGMIAKVNSIIVPGVNDEHLEEIAKTVSSMGADIMNCIPLLPTKDTVFENYPEPDAKMRFAARIKCGEYMNQMTHCARCRADAIGKLSEPMADDVHELIQSCSRLPINPKQDRPYVAVATREGMLVNQHLGEARNFTIFKVDPEDEEEFIAFEKRDAPPLGGRDDRWADLAVTLKDCRAVLVNAAGMAPKEALKAAGIQVIEMAGMIDAGLSHLFHGEELPPSLKREFKSCGKGVTCGGDGTGCG</sequence>
<evidence type="ECO:0000256" key="7">
    <source>
        <dbReference type="ARBA" id="ARBA00022691"/>
    </source>
</evidence>
<accession>A0A7X1E7W2</accession>
<dbReference type="InterPro" id="IPR000385">
    <property type="entry name" value="MoaA_NifB_PqqE_Fe-S-bd_CS"/>
</dbReference>